<dbReference type="Proteomes" id="UP000658131">
    <property type="component" value="Unassembled WGS sequence"/>
</dbReference>
<evidence type="ECO:0000259" key="5">
    <source>
        <dbReference type="PROSITE" id="PS50931"/>
    </source>
</evidence>
<evidence type="ECO:0000313" key="7">
    <source>
        <dbReference type="Proteomes" id="UP000658131"/>
    </source>
</evidence>
<dbReference type="SUPFAM" id="SSF53850">
    <property type="entry name" value="Periplasmic binding protein-like II"/>
    <property type="match status" value="1"/>
</dbReference>
<dbReference type="EMBL" id="JACRTB010000001">
    <property type="protein sequence ID" value="MBC8574806.1"/>
    <property type="molecule type" value="Genomic_DNA"/>
</dbReference>
<dbReference type="SUPFAM" id="SSF46785">
    <property type="entry name" value="Winged helix' DNA-binding domain"/>
    <property type="match status" value="1"/>
</dbReference>
<comment type="caution">
    <text evidence="6">The sequence shown here is derived from an EMBL/GenBank/DDBJ whole genome shotgun (WGS) entry which is preliminary data.</text>
</comment>
<sequence length="320" mass="35676">MNLQHLRYAVEVANCRSITKAAARLFIGQPNLSRAIRELEDEFGAPLFRRTSAGMIPTVQGEAFLEHAKIILNQIGEIHALGHPDQEQQRMVLNLTVPRASYIAYAFANTVSAIGGSRRIAVNYAENNSMQAINDILSGTSMLAVIRYPLETEAVTESMLRTAGLDFRPVMDFTPVVLLSRKHPLAEKGCITQEMLHDSIEILHGDPFVPSLSPARPGPASPLPESRPPKSICVYERGSQFDLLRDVPSTFMWVSPMPQRHLDCNGLVQLRCTDATARYRDLLIYRRGHRFSPVENMFSDQLARSIRQVLTLTEGEGPAQ</sequence>
<name>A0ABR7NEG2_9FIRM</name>
<keyword evidence="2" id="KW-0805">Transcription regulation</keyword>
<keyword evidence="7" id="KW-1185">Reference proteome</keyword>
<evidence type="ECO:0000313" key="6">
    <source>
        <dbReference type="EMBL" id="MBC8574806.1"/>
    </source>
</evidence>
<dbReference type="Gene3D" id="1.10.10.10">
    <property type="entry name" value="Winged helix-like DNA-binding domain superfamily/Winged helix DNA-binding domain"/>
    <property type="match status" value="1"/>
</dbReference>
<keyword evidence="4" id="KW-0804">Transcription</keyword>
<evidence type="ECO:0000256" key="4">
    <source>
        <dbReference type="ARBA" id="ARBA00023163"/>
    </source>
</evidence>
<dbReference type="PANTHER" id="PTHR30346:SF0">
    <property type="entry name" value="HCA OPERON TRANSCRIPTIONAL ACTIVATOR HCAR"/>
    <property type="match status" value="1"/>
</dbReference>
<accession>A0ABR7NEG2</accession>
<dbReference type="PROSITE" id="PS50931">
    <property type="entry name" value="HTH_LYSR"/>
    <property type="match status" value="1"/>
</dbReference>
<dbReference type="Pfam" id="PF00126">
    <property type="entry name" value="HTH_1"/>
    <property type="match status" value="1"/>
</dbReference>
<evidence type="ECO:0000256" key="1">
    <source>
        <dbReference type="ARBA" id="ARBA00009437"/>
    </source>
</evidence>
<dbReference type="RefSeq" id="WP_262398506.1">
    <property type="nucleotide sequence ID" value="NZ_JACRTB010000001.1"/>
</dbReference>
<evidence type="ECO:0000256" key="2">
    <source>
        <dbReference type="ARBA" id="ARBA00023015"/>
    </source>
</evidence>
<dbReference type="InterPro" id="IPR036390">
    <property type="entry name" value="WH_DNA-bd_sf"/>
</dbReference>
<evidence type="ECO:0000256" key="3">
    <source>
        <dbReference type="ARBA" id="ARBA00023125"/>
    </source>
</evidence>
<protein>
    <submittedName>
        <fullName evidence="6">LysR family transcriptional regulator</fullName>
    </submittedName>
</protein>
<dbReference type="PRINTS" id="PR00039">
    <property type="entry name" value="HTHLYSR"/>
</dbReference>
<organism evidence="6 7">
    <name type="scientific">Yanshouia hominis</name>
    <dbReference type="NCBI Taxonomy" id="2763673"/>
    <lineage>
        <taxon>Bacteria</taxon>
        <taxon>Bacillati</taxon>
        <taxon>Bacillota</taxon>
        <taxon>Clostridia</taxon>
        <taxon>Eubacteriales</taxon>
        <taxon>Oscillospiraceae</taxon>
        <taxon>Yanshouia</taxon>
    </lineage>
</organism>
<feature type="domain" description="HTH lysR-type" evidence="5">
    <location>
        <begin position="1"/>
        <end position="58"/>
    </location>
</feature>
<proteinExistence type="inferred from homology"/>
<dbReference type="PANTHER" id="PTHR30346">
    <property type="entry name" value="TRANSCRIPTIONAL DUAL REGULATOR HCAR-RELATED"/>
    <property type="match status" value="1"/>
</dbReference>
<gene>
    <name evidence="6" type="ORF">H8717_00055</name>
</gene>
<dbReference type="InterPro" id="IPR036388">
    <property type="entry name" value="WH-like_DNA-bd_sf"/>
</dbReference>
<keyword evidence="3" id="KW-0238">DNA-binding</keyword>
<dbReference type="InterPro" id="IPR000847">
    <property type="entry name" value="LysR_HTH_N"/>
</dbReference>
<reference evidence="6 7" key="1">
    <citation type="submission" date="2020-08" db="EMBL/GenBank/DDBJ databases">
        <title>Genome public.</title>
        <authorList>
            <person name="Liu C."/>
            <person name="Sun Q."/>
        </authorList>
    </citation>
    <scope>NUCLEOTIDE SEQUENCE [LARGE SCALE GENOMIC DNA]</scope>
    <source>
        <strain evidence="6 7">BX1</strain>
    </source>
</reference>
<comment type="similarity">
    <text evidence="1">Belongs to the LysR transcriptional regulatory family.</text>
</comment>